<dbReference type="OrthoDB" id="4550725at2"/>
<name>A0A318K6X2_9NOCA</name>
<proteinExistence type="predicted"/>
<keyword evidence="3" id="KW-1185">Reference proteome</keyword>
<dbReference type="RefSeq" id="WP_110293405.1">
    <property type="nucleotide sequence ID" value="NZ_QJKF01000002.1"/>
</dbReference>
<accession>A0A318K6X2</accession>
<dbReference type="Proteomes" id="UP000247569">
    <property type="component" value="Unassembled WGS sequence"/>
</dbReference>
<evidence type="ECO:0000313" key="2">
    <source>
        <dbReference type="EMBL" id="PXX68835.1"/>
    </source>
</evidence>
<evidence type="ECO:0000256" key="1">
    <source>
        <dbReference type="SAM" id="Phobius"/>
    </source>
</evidence>
<comment type="caution">
    <text evidence="2">The sequence shown here is derived from an EMBL/GenBank/DDBJ whole genome shotgun (WGS) entry which is preliminary data.</text>
</comment>
<evidence type="ECO:0000313" key="3">
    <source>
        <dbReference type="Proteomes" id="UP000247569"/>
    </source>
</evidence>
<keyword evidence="1" id="KW-0812">Transmembrane</keyword>
<reference evidence="2 3" key="1">
    <citation type="submission" date="2018-05" db="EMBL/GenBank/DDBJ databases">
        <title>Genomic Encyclopedia of Type Strains, Phase IV (KMG-IV): sequencing the most valuable type-strain genomes for metagenomic binning, comparative biology and taxonomic classification.</title>
        <authorList>
            <person name="Goeker M."/>
        </authorList>
    </citation>
    <scope>NUCLEOTIDE SEQUENCE [LARGE SCALE GENOMIC DNA]</scope>
    <source>
        <strain evidence="2 3">DSM 44704</strain>
    </source>
</reference>
<organism evidence="2 3">
    <name type="scientific">Nocardia tenerifensis</name>
    <dbReference type="NCBI Taxonomy" id="228006"/>
    <lineage>
        <taxon>Bacteria</taxon>
        <taxon>Bacillati</taxon>
        <taxon>Actinomycetota</taxon>
        <taxon>Actinomycetes</taxon>
        <taxon>Mycobacteriales</taxon>
        <taxon>Nocardiaceae</taxon>
        <taxon>Nocardia</taxon>
    </lineage>
</organism>
<feature type="transmembrane region" description="Helical" evidence="1">
    <location>
        <begin position="28"/>
        <end position="48"/>
    </location>
</feature>
<dbReference type="AlphaFoldDB" id="A0A318K6X2"/>
<gene>
    <name evidence="2" type="ORF">DFR70_102521</name>
</gene>
<protein>
    <submittedName>
        <fullName evidence="2">Uncharacterized protein</fullName>
    </submittedName>
</protein>
<sequence>MRGHELLEIGHIGHTVIETRSSWLRPTLIFFGLIIAFAVLAMVVVINADFDTGPAKITPTHGPCEPFCTAPAAPAAPAAPGR</sequence>
<keyword evidence="1" id="KW-1133">Transmembrane helix</keyword>
<keyword evidence="1" id="KW-0472">Membrane</keyword>
<dbReference type="EMBL" id="QJKF01000002">
    <property type="protein sequence ID" value="PXX68835.1"/>
    <property type="molecule type" value="Genomic_DNA"/>
</dbReference>